<sequence>MEGKNRLEELQEKLSEALADINQKRKDMPQKCTNILEKNLELQQLQSEKIIILPKTGVKKLTCKYSTDVPLNVTFKLPEAKINVNELHALISQINEEQKNLLKVIQMCKKHNTPQS</sequence>
<dbReference type="EMBL" id="GECZ01002010">
    <property type="protein sequence ID" value="JAS67759.1"/>
    <property type="molecule type" value="Transcribed_RNA"/>
</dbReference>
<organism evidence="2">
    <name type="scientific">Cuerna arida</name>
    <dbReference type="NCBI Taxonomy" id="1464854"/>
    <lineage>
        <taxon>Eukaryota</taxon>
        <taxon>Metazoa</taxon>
        <taxon>Ecdysozoa</taxon>
        <taxon>Arthropoda</taxon>
        <taxon>Hexapoda</taxon>
        <taxon>Insecta</taxon>
        <taxon>Pterygota</taxon>
        <taxon>Neoptera</taxon>
        <taxon>Paraneoptera</taxon>
        <taxon>Hemiptera</taxon>
        <taxon>Auchenorrhyncha</taxon>
        <taxon>Membracoidea</taxon>
        <taxon>Cicadellidae</taxon>
        <taxon>Cicadellinae</taxon>
        <taxon>Proconiini</taxon>
        <taxon>Cuerna</taxon>
    </lineage>
</organism>
<dbReference type="AlphaFoldDB" id="A0A1B6GZB4"/>
<name>A0A1B6GZB4_9HEMI</name>
<proteinExistence type="predicted"/>
<gene>
    <name evidence="1" type="ORF">g.6589</name>
    <name evidence="2" type="ORF">g.6590</name>
</gene>
<accession>A0A1B6GZB4</accession>
<protein>
    <submittedName>
        <fullName evidence="2">Uncharacterized protein</fullName>
    </submittedName>
</protein>
<dbReference type="EMBL" id="GECZ01027574">
    <property type="protein sequence ID" value="JAS42195.1"/>
    <property type="molecule type" value="Transcribed_RNA"/>
</dbReference>
<evidence type="ECO:0000313" key="1">
    <source>
        <dbReference type="EMBL" id="JAS42195.1"/>
    </source>
</evidence>
<reference evidence="2" key="1">
    <citation type="submission" date="2015-11" db="EMBL/GenBank/DDBJ databases">
        <title>De novo transcriptome assembly of four potential Pierce s Disease insect vectors from Arizona vineyards.</title>
        <authorList>
            <person name="Tassone E.E."/>
        </authorList>
    </citation>
    <scope>NUCLEOTIDE SEQUENCE</scope>
</reference>
<evidence type="ECO:0000313" key="2">
    <source>
        <dbReference type="EMBL" id="JAS67759.1"/>
    </source>
</evidence>